<reference evidence="3 4" key="1">
    <citation type="submission" date="2020-10" db="EMBL/GenBank/DDBJ databases">
        <title>Streptomyces chromofuscus complate genome analysis.</title>
        <authorList>
            <person name="Anwar N."/>
        </authorList>
    </citation>
    <scope>NUCLEOTIDE SEQUENCE [LARGE SCALE GENOMIC DNA]</scope>
    <source>
        <strain evidence="3 4">DSM 40273</strain>
    </source>
</reference>
<dbReference type="AlphaFoldDB" id="A0A7M2T8H9"/>
<keyword evidence="4" id="KW-1185">Reference proteome</keyword>
<gene>
    <name evidence="3" type="ORF">IPT68_02415</name>
</gene>
<name>A0A7M2T8H9_STRCW</name>
<evidence type="ECO:0000313" key="4">
    <source>
        <dbReference type="Proteomes" id="UP000594008"/>
    </source>
</evidence>
<evidence type="ECO:0000256" key="1">
    <source>
        <dbReference type="SAM" id="MobiDB-lite"/>
    </source>
</evidence>
<feature type="transmembrane region" description="Helical" evidence="2">
    <location>
        <begin position="237"/>
        <end position="257"/>
    </location>
</feature>
<feature type="compositionally biased region" description="Low complexity" evidence="1">
    <location>
        <begin position="167"/>
        <end position="211"/>
    </location>
</feature>
<organism evidence="3 4">
    <name type="scientific">Streptomyces chromofuscus</name>
    <dbReference type="NCBI Taxonomy" id="42881"/>
    <lineage>
        <taxon>Bacteria</taxon>
        <taxon>Bacillati</taxon>
        <taxon>Actinomycetota</taxon>
        <taxon>Actinomycetes</taxon>
        <taxon>Kitasatosporales</taxon>
        <taxon>Streptomycetaceae</taxon>
        <taxon>Streptomyces</taxon>
    </lineage>
</organism>
<proteinExistence type="predicted"/>
<protein>
    <submittedName>
        <fullName evidence="3">Uncharacterized protein</fullName>
    </submittedName>
</protein>
<feature type="region of interest" description="Disordered" evidence="1">
    <location>
        <begin position="167"/>
        <end position="235"/>
    </location>
</feature>
<accession>A0A7M2T8H9</accession>
<keyword evidence="2" id="KW-0472">Membrane</keyword>
<keyword evidence="2" id="KW-0812">Transmembrane</keyword>
<dbReference type="Proteomes" id="UP000594008">
    <property type="component" value="Chromosome"/>
</dbReference>
<dbReference type="KEGG" id="schf:IPT68_02415"/>
<dbReference type="RefSeq" id="WP_189701614.1">
    <property type="nucleotide sequence ID" value="NZ_BMTA01000029.1"/>
</dbReference>
<sequence length="263" mass="25992">MPAHAADPTAPYAELAPDSGRLVPGGQPLRVDALFHNTLDADVTDSFIVAVGARLAPPPSALTPDQITVEWFDAAASVWRSVELTSGDTALSGYLSTDDGLPSVGSLPAGETARIGLRISLARAVPTSTTLQFVAQGLVQPIPGVDPVPLMDGKASYSVVAEATATPSPTATATSSVSASPSDSASPSRSVSASATTSVSATPSTPSTSSAPPAPAPSSLSGGSGGDQLADSGTPGLALLVGTAAVVSTGGVALVVTRRPRRD</sequence>
<dbReference type="EMBL" id="CP063374">
    <property type="protein sequence ID" value="QOV44882.1"/>
    <property type="molecule type" value="Genomic_DNA"/>
</dbReference>
<evidence type="ECO:0000256" key="2">
    <source>
        <dbReference type="SAM" id="Phobius"/>
    </source>
</evidence>
<keyword evidence="2" id="KW-1133">Transmembrane helix</keyword>
<evidence type="ECO:0000313" key="3">
    <source>
        <dbReference type="EMBL" id="QOV44882.1"/>
    </source>
</evidence>